<gene>
    <name evidence="1" type="ORF">SBF1_430007</name>
</gene>
<evidence type="ECO:0000313" key="1">
    <source>
        <dbReference type="EMBL" id="SPF49070.1"/>
    </source>
</evidence>
<reference evidence="2" key="1">
    <citation type="submission" date="2018-02" db="EMBL/GenBank/DDBJ databases">
        <authorList>
            <person name="Hausmann B."/>
        </authorList>
    </citation>
    <scope>NUCLEOTIDE SEQUENCE [LARGE SCALE GENOMIC DNA]</scope>
    <source>
        <strain evidence="2">Peat soil MAG SbF1</strain>
    </source>
</reference>
<proteinExistence type="predicted"/>
<dbReference type="Proteomes" id="UP000238916">
    <property type="component" value="Unassembled WGS sequence"/>
</dbReference>
<evidence type="ECO:0000313" key="2">
    <source>
        <dbReference type="Proteomes" id="UP000238916"/>
    </source>
</evidence>
<dbReference type="AlphaFoldDB" id="A0A2U3LB69"/>
<name>A0A2U3LB69_9FIRM</name>
<accession>A0A2U3LB69</accession>
<sequence>MNLYAMEYIIFKKGYSLVTNYGYDNNTNILSIRTLVLLINI</sequence>
<dbReference type="EMBL" id="OMOF01000368">
    <property type="protein sequence ID" value="SPF49070.1"/>
    <property type="molecule type" value="Genomic_DNA"/>
</dbReference>
<protein>
    <submittedName>
        <fullName evidence="1">Uncharacterized protein</fullName>
    </submittedName>
</protein>
<organism evidence="1 2">
    <name type="scientific">Candidatus Desulfosporosinus infrequens</name>
    <dbReference type="NCBI Taxonomy" id="2043169"/>
    <lineage>
        <taxon>Bacteria</taxon>
        <taxon>Bacillati</taxon>
        <taxon>Bacillota</taxon>
        <taxon>Clostridia</taxon>
        <taxon>Eubacteriales</taxon>
        <taxon>Desulfitobacteriaceae</taxon>
        <taxon>Desulfosporosinus</taxon>
    </lineage>
</organism>